<accession>A0A4Z1P958</accession>
<proteinExistence type="predicted"/>
<reference evidence="2 3" key="1">
    <citation type="submission" date="2019-04" db="EMBL/GenBank/DDBJ databases">
        <title>High contiguity whole genome sequence and gene annotation resource for two Venturia nashicola isolates.</title>
        <authorList>
            <person name="Prokchorchik M."/>
            <person name="Won K."/>
            <person name="Lee Y."/>
            <person name="Choi E.D."/>
            <person name="Segonzac C."/>
            <person name="Sohn K.H."/>
        </authorList>
    </citation>
    <scope>NUCLEOTIDE SEQUENCE [LARGE SCALE GENOMIC DNA]</scope>
    <source>
        <strain evidence="2 3">PRI2</strain>
    </source>
</reference>
<keyword evidence="3" id="KW-1185">Reference proteome</keyword>
<comment type="caution">
    <text evidence="2">The sequence shown here is derived from an EMBL/GenBank/DDBJ whole genome shotgun (WGS) entry which is preliminary data.</text>
</comment>
<dbReference type="EMBL" id="SNSC02000009">
    <property type="protein sequence ID" value="TID21451.1"/>
    <property type="molecule type" value="Genomic_DNA"/>
</dbReference>
<evidence type="ECO:0000313" key="3">
    <source>
        <dbReference type="Proteomes" id="UP000298493"/>
    </source>
</evidence>
<dbReference type="Proteomes" id="UP000298493">
    <property type="component" value="Unassembled WGS sequence"/>
</dbReference>
<name>A0A4Z1P958_9PEZI</name>
<organism evidence="2 3">
    <name type="scientific">Venturia nashicola</name>
    <dbReference type="NCBI Taxonomy" id="86259"/>
    <lineage>
        <taxon>Eukaryota</taxon>
        <taxon>Fungi</taxon>
        <taxon>Dikarya</taxon>
        <taxon>Ascomycota</taxon>
        <taxon>Pezizomycotina</taxon>
        <taxon>Dothideomycetes</taxon>
        <taxon>Pleosporomycetidae</taxon>
        <taxon>Venturiales</taxon>
        <taxon>Venturiaceae</taxon>
        <taxon>Venturia</taxon>
    </lineage>
</organism>
<sequence length="178" mass="19826">MRGAVHADAKTRSWFDSDSVDEGCLLACSMVARASRLVSKGRCLSAAKEAHARVRLVHLNLSMTSARLFEMALFLQQPAPPTTSQHHPRPASTTHDQPAPPTTSQHHPRPASTTHDQPAPPTTSQHHSDKTHDSDWRAFPAFASKMGQMMCVMRLMIFVMRLKIFVMRHMGLKISKLP</sequence>
<protein>
    <submittedName>
        <fullName evidence="2">Uncharacterized protein</fullName>
    </submittedName>
</protein>
<feature type="region of interest" description="Disordered" evidence="1">
    <location>
        <begin position="79"/>
        <end position="133"/>
    </location>
</feature>
<evidence type="ECO:0000256" key="1">
    <source>
        <dbReference type="SAM" id="MobiDB-lite"/>
    </source>
</evidence>
<evidence type="ECO:0000313" key="2">
    <source>
        <dbReference type="EMBL" id="TID21451.1"/>
    </source>
</evidence>
<dbReference type="AlphaFoldDB" id="A0A4Z1P958"/>
<gene>
    <name evidence="2" type="ORF">E6O75_ATG04846</name>
</gene>